<evidence type="ECO:0000256" key="1">
    <source>
        <dbReference type="SAM" id="MobiDB-lite"/>
    </source>
</evidence>
<dbReference type="RefSeq" id="WP_136907400.1">
    <property type="nucleotide sequence ID" value="NZ_SUMD01000002.1"/>
</dbReference>
<dbReference type="EMBL" id="SUMD01000002">
    <property type="protein sequence ID" value="TJZ80072.1"/>
    <property type="molecule type" value="Genomic_DNA"/>
</dbReference>
<reference evidence="2 3" key="1">
    <citation type="submission" date="2019-04" db="EMBL/GenBank/DDBJ databases">
        <title>Rhodococcus oryzae sp. nov., a novel actinomycete isolated from rhizosphere soil of rice (Oryza sativa L.).</title>
        <authorList>
            <person name="Li C."/>
        </authorList>
    </citation>
    <scope>NUCLEOTIDE SEQUENCE [LARGE SCALE GENOMIC DNA]</scope>
    <source>
        <strain evidence="2 3">NEAU-CX67</strain>
    </source>
</reference>
<evidence type="ECO:0000313" key="2">
    <source>
        <dbReference type="EMBL" id="TJZ80072.1"/>
    </source>
</evidence>
<evidence type="ECO:0000313" key="3">
    <source>
        <dbReference type="Proteomes" id="UP000305109"/>
    </source>
</evidence>
<feature type="compositionally biased region" description="Polar residues" evidence="1">
    <location>
        <begin position="45"/>
        <end position="67"/>
    </location>
</feature>
<name>A0ABY2RNN0_9NOCA</name>
<dbReference type="Proteomes" id="UP000305109">
    <property type="component" value="Unassembled WGS sequence"/>
</dbReference>
<feature type="compositionally biased region" description="Basic and acidic residues" evidence="1">
    <location>
        <begin position="34"/>
        <end position="43"/>
    </location>
</feature>
<protein>
    <submittedName>
        <fullName evidence="2">Uncharacterized protein</fullName>
    </submittedName>
</protein>
<proteinExistence type="predicted"/>
<gene>
    <name evidence="2" type="ORF">FCG67_04075</name>
</gene>
<feature type="region of interest" description="Disordered" evidence="1">
    <location>
        <begin position="1"/>
        <end position="67"/>
    </location>
</feature>
<sequence>MKHPPRAWRGIGDVPAPDARAEVTSTDRPPTGRSGEEARRGDTRLGSSRGVTTSGLDPRSTPASRTI</sequence>
<accession>A0ABY2RNN0</accession>
<organism evidence="2 3">
    <name type="scientific">Rhodococcus oryzae</name>
    <dbReference type="NCBI Taxonomy" id="2571143"/>
    <lineage>
        <taxon>Bacteria</taxon>
        <taxon>Bacillati</taxon>
        <taxon>Actinomycetota</taxon>
        <taxon>Actinomycetes</taxon>
        <taxon>Mycobacteriales</taxon>
        <taxon>Nocardiaceae</taxon>
        <taxon>Rhodococcus</taxon>
    </lineage>
</organism>
<keyword evidence="3" id="KW-1185">Reference proteome</keyword>
<comment type="caution">
    <text evidence="2">The sequence shown here is derived from an EMBL/GenBank/DDBJ whole genome shotgun (WGS) entry which is preliminary data.</text>
</comment>